<feature type="compositionally biased region" description="Basic and acidic residues" evidence="1">
    <location>
        <begin position="42"/>
        <end position="60"/>
    </location>
</feature>
<gene>
    <name evidence="3" type="ORF">VP01_408g5</name>
</gene>
<keyword evidence="2" id="KW-0812">Transmembrane</keyword>
<name>A0A0L6URF0_9BASI</name>
<proteinExistence type="predicted"/>
<keyword evidence="4" id="KW-1185">Reference proteome</keyword>
<sequence>MSLRLVRRTDEKRAQPCFSTSVRPMIPTRTGRSKAPSFPPQDQKKKTLIPDRKPSDRDMDGSSNVTRFDDGLYHPGTKSSPKHSPPSTVTDPDATTIVSAASADAAPVDPSAATPTSLPTSSGRKSKHTDAAAIPHQSFAADSSATSSPSAPVPSSSSMPTPEDVPVSSGSMGVEAPPALHNSPRVAVIAFVSILGTLLVVGLLVAFLTSQRFRRWREGRRARYRETNWKISRPVREAHSPDGSMCAVRPQVEISTKELLYGPVDPFARSIPRLTGRMPFNLVASHHADPVEEIDEERGWLWGTTTNHASSHNNSRGPRFVTPGIGFGKYRSKRGRQASLASQPSHLDAHEFKEELLYSDDEAKSVSEYDDDDDDKQQQAIPSMPLTGASYLLGRLKESIKSRSAFGSLGSSTTRNLPRDESCSRGRWNEVGQLVDSDEKAVDYGDEKMVANWDSYLSEVVLPELPAITWDDHSGLKLGTTKRMRAPSLDVEIDGAPVEDLPARQSAPRREPSAVGSSVRQLVSRLEEREGHSSSSSSSAAAAHLPSSQSSSRLPPRRKRKEALVLARLPSLVSRPNSFSSIPSSSSTSSSRIIRTAGPKLAHGLVKNKSKHLYPGGYRGRSPTKKLRRKEPPAP</sequence>
<feature type="region of interest" description="Disordered" evidence="1">
    <location>
        <begin position="488"/>
        <end position="560"/>
    </location>
</feature>
<dbReference type="EMBL" id="LAVV01009157">
    <property type="protein sequence ID" value="KNZ51116.1"/>
    <property type="molecule type" value="Genomic_DNA"/>
</dbReference>
<feature type="transmembrane region" description="Helical" evidence="2">
    <location>
        <begin position="186"/>
        <end position="208"/>
    </location>
</feature>
<dbReference type="VEuPathDB" id="FungiDB:VP01_408g5"/>
<feature type="compositionally biased region" description="Low complexity" evidence="1">
    <location>
        <begin position="575"/>
        <end position="596"/>
    </location>
</feature>
<dbReference type="Proteomes" id="UP000037035">
    <property type="component" value="Unassembled WGS sequence"/>
</dbReference>
<feature type="region of interest" description="Disordered" evidence="1">
    <location>
        <begin position="1"/>
        <end position="173"/>
    </location>
</feature>
<comment type="caution">
    <text evidence="3">The sequence shown here is derived from an EMBL/GenBank/DDBJ whole genome shotgun (WGS) entry which is preliminary data.</text>
</comment>
<organism evidence="3 4">
    <name type="scientific">Puccinia sorghi</name>
    <dbReference type="NCBI Taxonomy" id="27349"/>
    <lineage>
        <taxon>Eukaryota</taxon>
        <taxon>Fungi</taxon>
        <taxon>Dikarya</taxon>
        <taxon>Basidiomycota</taxon>
        <taxon>Pucciniomycotina</taxon>
        <taxon>Pucciniomycetes</taxon>
        <taxon>Pucciniales</taxon>
        <taxon>Pucciniaceae</taxon>
        <taxon>Puccinia</taxon>
    </lineage>
</organism>
<keyword evidence="2" id="KW-0472">Membrane</keyword>
<evidence type="ECO:0000256" key="2">
    <source>
        <dbReference type="SAM" id="Phobius"/>
    </source>
</evidence>
<evidence type="ECO:0000313" key="3">
    <source>
        <dbReference type="EMBL" id="KNZ51116.1"/>
    </source>
</evidence>
<keyword evidence="2" id="KW-1133">Transmembrane helix</keyword>
<reference evidence="3 4" key="1">
    <citation type="submission" date="2015-08" db="EMBL/GenBank/DDBJ databases">
        <title>Next Generation Sequencing and Analysis of the Genome of Puccinia sorghi L Schw, the Causal Agent of Maize Common Rust.</title>
        <authorList>
            <person name="Rochi L."/>
            <person name="Burguener G."/>
            <person name="Darino M."/>
            <person name="Turjanski A."/>
            <person name="Kreff E."/>
            <person name="Dieguez M.J."/>
            <person name="Sacco F."/>
        </authorList>
    </citation>
    <scope>NUCLEOTIDE SEQUENCE [LARGE SCALE GENOMIC DNA]</scope>
    <source>
        <strain evidence="3 4">RO10H11247</strain>
    </source>
</reference>
<evidence type="ECO:0000256" key="1">
    <source>
        <dbReference type="SAM" id="MobiDB-lite"/>
    </source>
</evidence>
<evidence type="ECO:0000313" key="4">
    <source>
        <dbReference type="Proteomes" id="UP000037035"/>
    </source>
</evidence>
<accession>A0A0L6URF0</accession>
<feature type="region of interest" description="Disordered" evidence="1">
    <location>
        <begin position="575"/>
        <end position="635"/>
    </location>
</feature>
<dbReference type="AlphaFoldDB" id="A0A0L6URF0"/>
<protein>
    <submittedName>
        <fullName evidence="3">Uncharacterized protein</fullName>
    </submittedName>
</protein>
<feature type="compositionally biased region" description="Low complexity" evidence="1">
    <location>
        <begin position="85"/>
        <end position="122"/>
    </location>
</feature>
<feature type="compositionally biased region" description="Low complexity" evidence="1">
    <location>
        <begin position="138"/>
        <end position="160"/>
    </location>
</feature>
<feature type="compositionally biased region" description="Low complexity" evidence="1">
    <location>
        <begin position="533"/>
        <end position="554"/>
    </location>
</feature>